<dbReference type="Proteomes" id="UP000244880">
    <property type="component" value="Unassembled WGS sequence"/>
</dbReference>
<keyword evidence="1" id="KW-0472">Membrane</keyword>
<keyword evidence="3" id="KW-1185">Reference proteome</keyword>
<gene>
    <name evidence="2" type="ORF">ASD8599_00014</name>
</gene>
<organism evidence="2 3">
    <name type="scientific">Ascidiaceihabitans donghaensis</name>
    <dbReference type="NCBI Taxonomy" id="1510460"/>
    <lineage>
        <taxon>Bacteria</taxon>
        <taxon>Pseudomonadati</taxon>
        <taxon>Pseudomonadota</taxon>
        <taxon>Alphaproteobacteria</taxon>
        <taxon>Rhodobacterales</taxon>
        <taxon>Paracoccaceae</taxon>
        <taxon>Ascidiaceihabitans</taxon>
    </lineage>
</organism>
<feature type="transmembrane region" description="Helical" evidence="1">
    <location>
        <begin position="12"/>
        <end position="31"/>
    </location>
</feature>
<protein>
    <recommendedName>
        <fullName evidence="4">Solute-binding protein family 3/N-terminal domain-containing protein</fullName>
    </recommendedName>
</protein>
<dbReference type="AlphaFoldDB" id="A0A2R8B8C9"/>
<proteinExistence type="predicted"/>
<dbReference type="EMBL" id="OMOR01000001">
    <property type="protein sequence ID" value="SPH19290.1"/>
    <property type="molecule type" value="Genomic_DNA"/>
</dbReference>
<evidence type="ECO:0000313" key="2">
    <source>
        <dbReference type="EMBL" id="SPH19290.1"/>
    </source>
</evidence>
<dbReference type="SUPFAM" id="SSF53850">
    <property type="entry name" value="Periplasmic binding protein-like II"/>
    <property type="match status" value="1"/>
</dbReference>
<reference evidence="2 3" key="1">
    <citation type="submission" date="2018-03" db="EMBL/GenBank/DDBJ databases">
        <authorList>
            <person name="Keele B.F."/>
        </authorList>
    </citation>
    <scope>NUCLEOTIDE SEQUENCE [LARGE SCALE GENOMIC DNA]</scope>
    <source>
        <strain evidence="2 3">CECT 8599</strain>
    </source>
</reference>
<evidence type="ECO:0000313" key="3">
    <source>
        <dbReference type="Proteomes" id="UP000244880"/>
    </source>
</evidence>
<evidence type="ECO:0000256" key="1">
    <source>
        <dbReference type="SAM" id="Phobius"/>
    </source>
</evidence>
<keyword evidence="1" id="KW-0812">Transmembrane</keyword>
<name>A0A2R8B8C9_9RHOB</name>
<keyword evidence="1" id="KW-1133">Transmembrane helix</keyword>
<accession>A0A2R8B8C9</accession>
<evidence type="ECO:0008006" key="4">
    <source>
        <dbReference type="Google" id="ProtNLM"/>
    </source>
</evidence>
<dbReference type="Gene3D" id="3.40.190.10">
    <property type="entry name" value="Periplasmic binding protein-like II"/>
    <property type="match status" value="2"/>
</dbReference>
<sequence>MTPPLHLLLAHGLVRMAATVFVALGVMVFSIKAAQAETVRVWVYHNFPPFVIDVDTQSGLSYDFARELTVRSDGQHDFVVEVLPRARLNRQMADGAEGIVFWANPVWFGDKEETKYLWSSKITSDSSVVMSRVDDPIEYTGPQSLLGMELVGIEGHRYIGVDELVQEGLMTRKDLHAESSAVQFISTGRGRVAILARSAADYFTRKLALTDMIHFASTPHSSYTRHVLVPKADFALRGYIDQVLDELNKSPIWRAV</sequence>